<keyword evidence="2" id="KW-1185">Reference proteome</keyword>
<sequence length="215" mass="22236">MSLPQPLNMFTAHSSASFVQMIQREGNTVYAEVEALSQLMGYKTANAGCCKVGQVPAGAASLPMCEALCAAQGAAGHVCQTALGCIALWDERRHPPDLHLTQGCCCTPAGAAPYTPPHCSPLHPQSSCCSSCSQTPSRTALLCTAAHTPAAPTEAAAPQVPRKGSRPVRMRANMVKSAASDHSGYLKVAGLRAATAPCQPGAAAWVPALWPFVAL</sequence>
<evidence type="ECO:0000313" key="1">
    <source>
        <dbReference type="EMBL" id="GFH21587.1"/>
    </source>
</evidence>
<comment type="caution">
    <text evidence="1">The sequence shown here is derived from an EMBL/GenBank/DDBJ whole genome shotgun (WGS) entry which is preliminary data.</text>
</comment>
<reference evidence="1 2" key="1">
    <citation type="submission" date="2020-02" db="EMBL/GenBank/DDBJ databases">
        <title>Draft genome sequence of Haematococcus lacustris strain NIES-144.</title>
        <authorList>
            <person name="Morimoto D."/>
            <person name="Nakagawa S."/>
            <person name="Yoshida T."/>
            <person name="Sawayama S."/>
        </authorList>
    </citation>
    <scope>NUCLEOTIDE SEQUENCE [LARGE SCALE GENOMIC DNA]</scope>
    <source>
        <strain evidence="1 2">NIES-144</strain>
    </source>
</reference>
<accession>A0A699ZFS0</accession>
<evidence type="ECO:0000313" key="2">
    <source>
        <dbReference type="Proteomes" id="UP000485058"/>
    </source>
</evidence>
<dbReference type="EMBL" id="BLLF01001859">
    <property type="protein sequence ID" value="GFH21587.1"/>
    <property type="molecule type" value="Genomic_DNA"/>
</dbReference>
<name>A0A699ZFS0_HAELA</name>
<gene>
    <name evidence="1" type="ORF">HaLaN_18925</name>
</gene>
<dbReference type="AlphaFoldDB" id="A0A699ZFS0"/>
<dbReference type="Proteomes" id="UP000485058">
    <property type="component" value="Unassembled WGS sequence"/>
</dbReference>
<proteinExistence type="predicted"/>
<protein>
    <submittedName>
        <fullName evidence="1">Uncharacterized protein</fullName>
    </submittedName>
</protein>
<organism evidence="1 2">
    <name type="scientific">Haematococcus lacustris</name>
    <name type="common">Green alga</name>
    <name type="synonym">Haematococcus pluvialis</name>
    <dbReference type="NCBI Taxonomy" id="44745"/>
    <lineage>
        <taxon>Eukaryota</taxon>
        <taxon>Viridiplantae</taxon>
        <taxon>Chlorophyta</taxon>
        <taxon>core chlorophytes</taxon>
        <taxon>Chlorophyceae</taxon>
        <taxon>CS clade</taxon>
        <taxon>Chlamydomonadales</taxon>
        <taxon>Haematococcaceae</taxon>
        <taxon>Haematococcus</taxon>
    </lineage>
</organism>